<dbReference type="InterPro" id="IPR001537">
    <property type="entry name" value="SpoU_MeTrfase"/>
</dbReference>
<dbReference type="Pfam" id="PF00588">
    <property type="entry name" value="SpoU_methylase"/>
    <property type="match status" value="1"/>
</dbReference>
<dbReference type="CDD" id="cd18092">
    <property type="entry name" value="SpoU-like_TrmH"/>
    <property type="match status" value="1"/>
</dbReference>
<keyword evidence="9" id="KW-1185">Reference proteome</keyword>
<name>A0AAW1T1Y5_9CHLO</name>
<reference evidence="8 9" key="1">
    <citation type="journal article" date="2024" name="Nat. Commun.">
        <title>Phylogenomics reveals the evolutionary origins of lichenization in chlorophyte algae.</title>
        <authorList>
            <person name="Puginier C."/>
            <person name="Libourel C."/>
            <person name="Otte J."/>
            <person name="Skaloud P."/>
            <person name="Haon M."/>
            <person name="Grisel S."/>
            <person name="Petersen M."/>
            <person name="Berrin J.G."/>
            <person name="Delaux P.M."/>
            <person name="Dal Grande F."/>
            <person name="Keller J."/>
        </authorList>
    </citation>
    <scope>NUCLEOTIDE SEQUENCE [LARGE SCALE GENOMIC DNA]</scope>
    <source>
        <strain evidence="8 9">SAG 2523</strain>
    </source>
</reference>
<evidence type="ECO:0000313" key="8">
    <source>
        <dbReference type="EMBL" id="KAK9863001.1"/>
    </source>
</evidence>
<dbReference type="InterPro" id="IPR029028">
    <property type="entry name" value="Alpha/beta_knot_MTases"/>
</dbReference>
<proteinExistence type="inferred from homology"/>
<dbReference type="InterPro" id="IPR033671">
    <property type="entry name" value="TrmH"/>
</dbReference>
<dbReference type="PANTHER" id="PTHR43453">
    <property type="entry name" value="RRNA METHYLASE-LIKE"/>
    <property type="match status" value="1"/>
</dbReference>
<gene>
    <name evidence="8" type="ORF">WJX84_009710</name>
</gene>
<evidence type="ECO:0000256" key="2">
    <source>
        <dbReference type="ARBA" id="ARBA00022603"/>
    </source>
</evidence>
<accession>A0AAW1T1Y5</accession>
<dbReference type="EMBL" id="JALJOV010000530">
    <property type="protein sequence ID" value="KAK9863001.1"/>
    <property type="molecule type" value="Genomic_DNA"/>
</dbReference>
<dbReference type="SUPFAM" id="SSF75217">
    <property type="entry name" value="alpha/beta knot"/>
    <property type="match status" value="1"/>
</dbReference>
<dbReference type="GO" id="GO:0000049">
    <property type="term" value="F:tRNA binding"/>
    <property type="evidence" value="ECO:0007669"/>
    <property type="project" value="UniProtKB-KW"/>
</dbReference>
<evidence type="ECO:0000313" key="9">
    <source>
        <dbReference type="Proteomes" id="UP001485043"/>
    </source>
</evidence>
<feature type="domain" description="tRNA/rRNA methyltransferase SpoU type" evidence="7">
    <location>
        <begin position="91"/>
        <end position="229"/>
    </location>
</feature>
<evidence type="ECO:0000256" key="6">
    <source>
        <dbReference type="ARBA" id="ARBA00022884"/>
    </source>
</evidence>
<evidence type="ECO:0000256" key="1">
    <source>
        <dbReference type="ARBA" id="ARBA00022555"/>
    </source>
</evidence>
<keyword evidence="4" id="KW-0949">S-adenosyl-L-methionine</keyword>
<dbReference type="GO" id="GO:0008173">
    <property type="term" value="F:RNA methyltransferase activity"/>
    <property type="evidence" value="ECO:0007669"/>
    <property type="project" value="InterPro"/>
</dbReference>
<dbReference type="HAMAP" id="MF_02060">
    <property type="entry name" value="tRNA_methyltr_TrmH"/>
    <property type="match status" value="1"/>
</dbReference>
<sequence length="297" mass="32908">MGLFRILSFRLPTLPLTRPLSIAQQVRSVKRSAYTWPQRDERFPFEEEYVLDGQRLTPESVIDLLAPLVTPERLAALDKIVASRTFEVVPVVEGLYDQGNFGAVCRSAEGFGFGSIHVISYAAPTFKTARQRNSSGAEKWLHVRKWRSAKDCISMLKSSGFKVIATALSKQSVPVSEVDWSRPTAVIFGNEKEGVSQEVLEGADHLVHLPMQGFVTSFNISCAAAVVLWEARRCRMQSLGSQHELPASQQAILKAAMLLRHTGTHGRGAELLRGLAERRDSKQDVATLAGELSRLKH</sequence>
<dbReference type="InterPro" id="IPR029026">
    <property type="entry name" value="tRNA_m1G_MTases_N"/>
</dbReference>
<evidence type="ECO:0000259" key="7">
    <source>
        <dbReference type="Pfam" id="PF00588"/>
    </source>
</evidence>
<keyword evidence="5" id="KW-0819">tRNA processing</keyword>
<organism evidence="8 9">
    <name type="scientific">Apatococcus fuscideae</name>
    <dbReference type="NCBI Taxonomy" id="2026836"/>
    <lineage>
        <taxon>Eukaryota</taxon>
        <taxon>Viridiplantae</taxon>
        <taxon>Chlorophyta</taxon>
        <taxon>core chlorophytes</taxon>
        <taxon>Trebouxiophyceae</taxon>
        <taxon>Chlorellales</taxon>
        <taxon>Chlorellaceae</taxon>
        <taxon>Apatococcus</taxon>
    </lineage>
</organism>
<dbReference type="Gene3D" id="3.40.1280.10">
    <property type="match status" value="1"/>
</dbReference>
<evidence type="ECO:0000256" key="5">
    <source>
        <dbReference type="ARBA" id="ARBA00022694"/>
    </source>
</evidence>
<keyword evidence="2" id="KW-0489">Methyltransferase</keyword>
<evidence type="ECO:0000256" key="4">
    <source>
        <dbReference type="ARBA" id="ARBA00022691"/>
    </source>
</evidence>
<keyword evidence="3" id="KW-0808">Transferase</keyword>
<keyword evidence="6" id="KW-0694">RNA-binding</keyword>
<comment type="caution">
    <text evidence="8">The sequence shown here is derived from an EMBL/GenBank/DDBJ whole genome shotgun (WGS) entry which is preliminary data.</text>
</comment>
<dbReference type="PANTHER" id="PTHR43453:SF1">
    <property type="entry name" value="TRNA_RRNA METHYLTRANSFERASE SPOU TYPE DOMAIN-CONTAINING PROTEIN"/>
    <property type="match status" value="1"/>
</dbReference>
<keyword evidence="1" id="KW-0820">tRNA-binding</keyword>
<dbReference type="GO" id="GO:0002938">
    <property type="term" value="P:tRNA guanine ribose methylation"/>
    <property type="evidence" value="ECO:0007669"/>
    <property type="project" value="TreeGrafter"/>
</dbReference>
<protein>
    <recommendedName>
        <fullName evidence="7">tRNA/rRNA methyltransferase SpoU type domain-containing protein</fullName>
    </recommendedName>
</protein>
<evidence type="ECO:0000256" key="3">
    <source>
        <dbReference type="ARBA" id="ARBA00022679"/>
    </source>
</evidence>
<dbReference type="Proteomes" id="UP001485043">
    <property type="component" value="Unassembled WGS sequence"/>
</dbReference>
<dbReference type="AlphaFoldDB" id="A0AAW1T1Y5"/>